<protein>
    <submittedName>
        <fullName evidence="2">N-acetyltransferase</fullName>
    </submittedName>
</protein>
<dbReference type="PANTHER" id="PTHR43792:SF1">
    <property type="entry name" value="N-ACETYLTRANSFERASE DOMAIN-CONTAINING PROTEIN"/>
    <property type="match status" value="1"/>
</dbReference>
<gene>
    <name evidence="2" type="ORF">E4U82_15910</name>
</gene>
<dbReference type="GO" id="GO:0016747">
    <property type="term" value="F:acyltransferase activity, transferring groups other than amino-acyl groups"/>
    <property type="evidence" value="ECO:0007669"/>
    <property type="project" value="InterPro"/>
</dbReference>
<dbReference type="InterPro" id="IPR016181">
    <property type="entry name" value="Acyl_CoA_acyltransferase"/>
</dbReference>
<name>A0A4Y9A949_9BACI</name>
<feature type="domain" description="N-acetyltransferase" evidence="1">
    <location>
        <begin position="8"/>
        <end position="168"/>
    </location>
</feature>
<dbReference type="Gene3D" id="3.40.630.30">
    <property type="match status" value="1"/>
</dbReference>
<dbReference type="InterPro" id="IPR000182">
    <property type="entry name" value="GNAT_dom"/>
</dbReference>
<dbReference type="PROSITE" id="PS51186">
    <property type="entry name" value="GNAT"/>
    <property type="match status" value="1"/>
</dbReference>
<evidence type="ECO:0000313" key="3">
    <source>
        <dbReference type="Proteomes" id="UP000298484"/>
    </source>
</evidence>
<dbReference type="SUPFAM" id="SSF55729">
    <property type="entry name" value="Acyl-CoA N-acyltransferases (Nat)"/>
    <property type="match status" value="1"/>
</dbReference>
<organism evidence="2 3">
    <name type="scientific">Lentibacillus salicampi</name>
    <dbReference type="NCBI Taxonomy" id="175306"/>
    <lineage>
        <taxon>Bacteria</taxon>
        <taxon>Bacillati</taxon>
        <taxon>Bacillota</taxon>
        <taxon>Bacilli</taxon>
        <taxon>Bacillales</taxon>
        <taxon>Bacillaceae</taxon>
        <taxon>Lentibacillus</taxon>
    </lineage>
</organism>
<comment type="caution">
    <text evidence="2">The sequence shown here is derived from an EMBL/GenBank/DDBJ whole genome shotgun (WGS) entry which is preliminary data.</text>
</comment>
<dbReference type="Pfam" id="PF13302">
    <property type="entry name" value="Acetyltransf_3"/>
    <property type="match status" value="1"/>
</dbReference>
<dbReference type="PANTHER" id="PTHR43792">
    <property type="entry name" value="GNAT FAMILY, PUTATIVE (AFU_ORTHOLOGUE AFUA_3G00765)-RELATED-RELATED"/>
    <property type="match status" value="1"/>
</dbReference>
<evidence type="ECO:0000259" key="1">
    <source>
        <dbReference type="PROSITE" id="PS51186"/>
    </source>
</evidence>
<dbReference type="RefSeq" id="WP_135111170.1">
    <property type="nucleotide sequence ID" value="NZ_SRHY01000039.1"/>
</dbReference>
<dbReference type="AlphaFoldDB" id="A0A4Y9A949"/>
<keyword evidence="2" id="KW-0808">Transferase</keyword>
<dbReference type="InterPro" id="IPR051531">
    <property type="entry name" value="N-acetyltransferase"/>
</dbReference>
<keyword evidence="3" id="KW-1185">Reference proteome</keyword>
<proteinExistence type="predicted"/>
<dbReference type="EMBL" id="SRHY01000039">
    <property type="protein sequence ID" value="TFJ91792.1"/>
    <property type="molecule type" value="Genomic_DNA"/>
</dbReference>
<evidence type="ECO:0000313" key="2">
    <source>
        <dbReference type="EMBL" id="TFJ91792.1"/>
    </source>
</evidence>
<reference evidence="2 3" key="1">
    <citation type="submission" date="2019-03" db="EMBL/GenBank/DDBJ databases">
        <title>Genome sequence of Lentibacillus salicampi ATCC BAA-719.</title>
        <authorList>
            <person name="Maclea K.S."/>
            <person name="Simoes Junior M."/>
        </authorList>
    </citation>
    <scope>NUCLEOTIDE SEQUENCE [LARGE SCALE GENOMIC DNA]</scope>
    <source>
        <strain evidence="2 3">ATCC BAA-719</strain>
    </source>
</reference>
<dbReference type="Proteomes" id="UP000298484">
    <property type="component" value="Unassembled WGS sequence"/>
</dbReference>
<accession>A0A4Y9A949</accession>
<dbReference type="OrthoDB" id="9798081at2"/>
<sequence length="168" mass="18958">MKLSTERLSLRPYKDHDQTFLISMLYDPDMMRFIGNGQPKDESGTKKFVDWIYDTYENGSEFGLHVIVRKDDDIPVGHGGLVPQSVDGNKETEIGYWINRPYWGLGYATEVAEALKKYGLQVLGESRLIALIQPENVASKTVAEKIGMQVEKEIVLSGQDVLVYAVNE</sequence>